<evidence type="ECO:0000313" key="2">
    <source>
        <dbReference type="EMBL" id="MBZ0156738.1"/>
    </source>
</evidence>
<dbReference type="Proteomes" id="UP000705867">
    <property type="component" value="Unassembled WGS sequence"/>
</dbReference>
<dbReference type="InterPro" id="IPR012337">
    <property type="entry name" value="RNaseH-like_sf"/>
</dbReference>
<gene>
    <name evidence="2" type="ORF">K8I29_11100</name>
</gene>
<dbReference type="Pfam" id="PF13546">
    <property type="entry name" value="DDE_5"/>
    <property type="match status" value="1"/>
</dbReference>
<reference evidence="2" key="1">
    <citation type="journal article" date="2021" name="bioRxiv">
        <title>Unraveling nitrogen, sulfur and carbon metabolic pathways and microbial community transcriptional responses to substrate deprivation and toxicity stresses in a bioreactor mimicking anoxic brackish coastal sediment conditions.</title>
        <authorList>
            <person name="Martins P.D."/>
            <person name="Echeveste M.J."/>
            <person name="Arshad A."/>
            <person name="Kurth J."/>
            <person name="Ouboter H."/>
            <person name="Jetten M.S.M."/>
            <person name="Welte C.U."/>
        </authorList>
    </citation>
    <scope>NUCLEOTIDE SEQUENCE</scope>
    <source>
        <strain evidence="2">MAG_39</strain>
    </source>
</reference>
<dbReference type="EMBL" id="JAIOIV010000088">
    <property type="protein sequence ID" value="MBZ0156738.1"/>
    <property type="molecule type" value="Genomic_DNA"/>
</dbReference>
<accession>A0A953M244</accession>
<name>A0A953M244_9BACT</name>
<comment type="caution">
    <text evidence="2">The sequence shown here is derived from an EMBL/GenBank/DDBJ whole genome shotgun (WGS) entry which is preliminary data.</text>
</comment>
<proteinExistence type="predicted"/>
<sequence>MQKQKCSLEIYSDFLIATQNRYSGVELSKVSPVQGMEHDAVSRWLAGDRHHPSELWGKVKVMVDTSTGYLIEDDTVLNKEYSRDNELARKQYSGNEHRIVNGIGMVNLLWTKGEEFIPVDYRIYQKEAEGKSKNELFREMLKKAKKRGFSPLYVLMDAWYSSIENLKVITGECEWQFICNVKGNRQVSVLRGFDISISDL</sequence>
<reference evidence="2" key="2">
    <citation type="submission" date="2021-08" db="EMBL/GenBank/DDBJ databases">
        <authorList>
            <person name="Dalcin Martins P."/>
        </authorList>
    </citation>
    <scope>NUCLEOTIDE SEQUENCE</scope>
    <source>
        <strain evidence="2">MAG_39</strain>
    </source>
</reference>
<evidence type="ECO:0000313" key="3">
    <source>
        <dbReference type="Proteomes" id="UP000705867"/>
    </source>
</evidence>
<dbReference type="SUPFAM" id="SSF53098">
    <property type="entry name" value="Ribonuclease H-like"/>
    <property type="match status" value="1"/>
</dbReference>
<feature type="domain" description="Transposase IS701-like DDE" evidence="1">
    <location>
        <begin position="48"/>
        <end position="187"/>
    </location>
</feature>
<dbReference type="AlphaFoldDB" id="A0A953M244"/>
<organism evidence="2 3">
    <name type="scientific">Candidatus Nitrobium versatile</name>
    <dbReference type="NCBI Taxonomy" id="2884831"/>
    <lineage>
        <taxon>Bacteria</taxon>
        <taxon>Pseudomonadati</taxon>
        <taxon>Nitrospirota</taxon>
        <taxon>Nitrospiria</taxon>
        <taxon>Nitrospirales</taxon>
        <taxon>Nitrospiraceae</taxon>
        <taxon>Candidatus Nitrobium</taxon>
    </lineage>
</organism>
<feature type="non-terminal residue" evidence="2">
    <location>
        <position position="200"/>
    </location>
</feature>
<dbReference type="InterPro" id="IPR038721">
    <property type="entry name" value="IS701-like_DDE_dom"/>
</dbReference>
<evidence type="ECO:0000259" key="1">
    <source>
        <dbReference type="Pfam" id="PF13546"/>
    </source>
</evidence>
<protein>
    <submittedName>
        <fullName evidence="2">Transposase</fullName>
    </submittedName>
</protein>